<comment type="pathway">
    <text evidence="12 15">Amino-acid biosynthesis; L-valine biosynthesis; L-valine from pyruvate: step 3/4.</text>
</comment>
<evidence type="ECO:0000259" key="16">
    <source>
        <dbReference type="Pfam" id="PF00920"/>
    </source>
</evidence>
<evidence type="ECO:0000256" key="1">
    <source>
        <dbReference type="ARBA" id="ARBA00001946"/>
    </source>
</evidence>
<feature type="modified residue" description="N6-carboxylysine" evidence="15">
    <location>
        <position position="124"/>
    </location>
</feature>
<keyword evidence="4 15" id="KW-0001">2Fe-2S</keyword>
<feature type="binding site" evidence="15">
    <location>
        <position position="491"/>
    </location>
    <ligand>
        <name>Mg(2+)</name>
        <dbReference type="ChEBI" id="CHEBI:18420"/>
    </ligand>
</feature>
<feature type="domain" description="Dihydroxy-acid/6-phosphogluconate dehydratase C-terminal" evidence="17">
    <location>
        <begin position="408"/>
        <end position="605"/>
    </location>
</feature>
<sequence>MPAYRSRTTTHGRNMAGARGLWRATGMKDGDFGKPIIAVVNSFTQFVPGHVHLKDLGQLVAREIEAAGGVAKEFNTIAVDDGIAMGHDGMLYSLPSRDLIADSVEYMVNAHCADAMVCISNCDKITPGMLMASMRLNIPSVFVSGGPMEAGKVVVKGKEVALDLVDAMVAAADEAYTDEEVTAIEQNACPTCGSCSGMFTANSMNCLTEALGLSLPGNGSTLATHADRKSLFERAGRLVVTLAKRYYEEDDESVLPRAIASFEAFENAMSLDIAMGGSTNTVLHLLAAAHEAGVDFTMQDIDRLSRKVPCLSKVAPAKSDVHMEDVHRAGGIMAILGELEKAGLLHTALPTVHSPTMADALDDWDIGRTQNNMVRDFFAAAPGGVPTQTAFSQSNRWPELDIDRENGVIRSAEHAFSKDGGLAVLYGNIARDGCIVKTAGVDESILTFSGQAKVYESQDDAVTAILRGQVVEGDVVVIRYEGPRGGPGMQEMLYPTSYLKSKGLGAACALLTDGRFSGGTSGLSIGHVSPEAAEGGAIGLVETGDLIEISIPERTINLAVSDDVLAERRAAMEAKGWQPAKPRDRRVSPALEAYAAMTTSAARGAIRDVSQVKQR</sequence>
<feature type="binding site" evidence="15">
    <location>
        <position position="123"/>
    </location>
    <ligand>
        <name>Mg(2+)</name>
        <dbReference type="ChEBI" id="CHEBI:18420"/>
    </ligand>
</feature>
<keyword evidence="6 15" id="KW-0460">Magnesium</keyword>
<dbReference type="InterPro" id="IPR056740">
    <property type="entry name" value="ILV_EDD_C"/>
</dbReference>
<proteinExistence type="inferred from homology"/>
<evidence type="ECO:0000256" key="7">
    <source>
        <dbReference type="ARBA" id="ARBA00023004"/>
    </source>
</evidence>
<evidence type="ECO:0000313" key="18">
    <source>
        <dbReference type="EMBL" id="QFI63855.1"/>
    </source>
</evidence>
<keyword evidence="9 15" id="KW-0456">Lyase</keyword>
<evidence type="ECO:0000259" key="17">
    <source>
        <dbReference type="Pfam" id="PF24877"/>
    </source>
</evidence>
<dbReference type="GeneID" id="69697969"/>
<evidence type="ECO:0000256" key="15">
    <source>
        <dbReference type="HAMAP-Rule" id="MF_00012"/>
    </source>
</evidence>
<comment type="caution">
    <text evidence="15">Lacks conserved residue(s) required for the propagation of feature annotation.</text>
</comment>
<dbReference type="InterPro" id="IPR042096">
    <property type="entry name" value="Dihydro-acid_dehy_C"/>
</dbReference>
<comment type="catalytic activity">
    <reaction evidence="15">
        <text>(2R,3R)-2,3-dihydroxy-3-methylpentanoate = (S)-3-methyl-2-oxopentanoate + H2O</text>
        <dbReference type="Rhea" id="RHEA:27694"/>
        <dbReference type="ChEBI" id="CHEBI:15377"/>
        <dbReference type="ChEBI" id="CHEBI:35146"/>
        <dbReference type="ChEBI" id="CHEBI:49258"/>
        <dbReference type="EC" id="4.2.1.9"/>
    </reaction>
</comment>
<dbReference type="GO" id="GO:0005829">
    <property type="term" value="C:cytosol"/>
    <property type="evidence" value="ECO:0007669"/>
    <property type="project" value="TreeGrafter"/>
</dbReference>
<dbReference type="Pfam" id="PF00920">
    <property type="entry name" value="ILVD_EDD_N"/>
    <property type="match status" value="1"/>
</dbReference>
<dbReference type="InterPro" id="IPR037237">
    <property type="entry name" value="IlvD/EDD_N"/>
</dbReference>
<dbReference type="InterPro" id="IPR000581">
    <property type="entry name" value="ILV_EDD_N"/>
</dbReference>
<dbReference type="UniPathway" id="UPA00049">
    <property type="reaction ID" value="UER00061"/>
</dbReference>
<comment type="subunit">
    <text evidence="15">Homodimer.</text>
</comment>
<feature type="binding site" description="via carbamate group" evidence="15">
    <location>
        <position position="124"/>
    </location>
    <ligand>
        <name>Mg(2+)</name>
        <dbReference type="ChEBI" id="CHEBI:18420"/>
    </ligand>
</feature>
<evidence type="ECO:0000313" key="19">
    <source>
        <dbReference type="Proteomes" id="UP000325385"/>
    </source>
</evidence>
<gene>
    <name evidence="15" type="primary">ilvD</name>
    <name evidence="18" type="ORF">D0Y83_11675</name>
</gene>
<evidence type="ECO:0000256" key="3">
    <source>
        <dbReference type="ARBA" id="ARBA00022605"/>
    </source>
</evidence>
<keyword evidence="10 15" id="KW-0100">Branched-chain amino acid biosynthesis</keyword>
<dbReference type="EC" id="4.2.1.9" evidence="14 15"/>
<evidence type="ECO:0000256" key="2">
    <source>
        <dbReference type="ARBA" id="ARBA00006486"/>
    </source>
</evidence>
<evidence type="ECO:0000256" key="8">
    <source>
        <dbReference type="ARBA" id="ARBA00023014"/>
    </source>
</evidence>
<dbReference type="AlphaFoldDB" id="A0A5P6ND30"/>
<evidence type="ECO:0000256" key="12">
    <source>
        <dbReference type="ARBA" id="ARBA00029436"/>
    </source>
</evidence>
<dbReference type="FunFam" id="3.50.30.80:FF:000001">
    <property type="entry name" value="Dihydroxy-acid dehydratase"/>
    <property type="match status" value="1"/>
</dbReference>
<evidence type="ECO:0000256" key="11">
    <source>
        <dbReference type="ARBA" id="ARBA00029304"/>
    </source>
</evidence>
<dbReference type="SUPFAM" id="SSF143975">
    <property type="entry name" value="IlvD/EDD N-terminal domain-like"/>
    <property type="match status" value="1"/>
</dbReference>
<dbReference type="UniPathway" id="UPA00047">
    <property type="reaction ID" value="UER00057"/>
</dbReference>
<dbReference type="Gene3D" id="3.50.30.80">
    <property type="entry name" value="IlvD/EDD C-terminal domain-like"/>
    <property type="match status" value="1"/>
</dbReference>
<evidence type="ECO:0000256" key="5">
    <source>
        <dbReference type="ARBA" id="ARBA00022723"/>
    </source>
</evidence>
<protein>
    <recommendedName>
        <fullName evidence="14 15">Dihydroxy-acid dehydratase</fullName>
        <shortName evidence="15">DAD</shortName>
        <ecNumber evidence="14 15">4.2.1.9</ecNumber>
    </recommendedName>
</protein>
<dbReference type="GO" id="GO:0000287">
    <property type="term" value="F:magnesium ion binding"/>
    <property type="evidence" value="ECO:0007669"/>
    <property type="project" value="UniProtKB-UniRule"/>
</dbReference>
<dbReference type="PROSITE" id="PS00886">
    <property type="entry name" value="ILVD_EDD_1"/>
    <property type="match status" value="1"/>
</dbReference>
<evidence type="ECO:0000256" key="13">
    <source>
        <dbReference type="ARBA" id="ARBA00029437"/>
    </source>
</evidence>
<accession>A0A5P6ND30</accession>
<keyword evidence="5 15" id="KW-0479">Metal-binding</keyword>
<dbReference type="GO" id="GO:0009099">
    <property type="term" value="P:L-valine biosynthetic process"/>
    <property type="evidence" value="ECO:0007669"/>
    <property type="project" value="UniProtKB-UniRule"/>
</dbReference>
<reference evidence="19" key="1">
    <citation type="submission" date="2018-09" db="EMBL/GenBank/DDBJ databases">
        <title>Nocardia yunnanensis sp. nov., an actinomycete isolated from a soil sample.</title>
        <authorList>
            <person name="Zhang J."/>
        </authorList>
    </citation>
    <scope>NUCLEOTIDE SEQUENCE [LARGE SCALE GENOMIC DNA]</scope>
    <source>
        <strain evidence="19">21-3</strain>
    </source>
</reference>
<dbReference type="InterPro" id="IPR020558">
    <property type="entry name" value="DiOHA_6PGluconate_deHydtase_CS"/>
</dbReference>
<feature type="binding site" evidence="15">
    <location>
        <position position="81"/>
    </location>
    <ligand>
        <name>Mg(2+)</name>
        <dbReference type="ChEBI" id="CHEBI:18420"/>
    </ligand>
</feature>
<evidence type="ECO:0000256" key="14">
    <source>
        <dbReference type="ARBA" id="ARBA00029490"/>
    </source>
</evidence>
<evidence type="ECO:0000256" key="4">
    <source>
        <dbReference type="ARBA" id="ARBA00022714"/>
    </source>
</evidence>
<evidence type="ECO:0000256" key="6">
    <source>
        <dbReference type="ARBA" id="ARBA00022842"/>
    </source>
</evidence>
<dbReference type="HAMAP" id="MF_00012">
    <property type="entry name" value="IlvD"/>
    <property type="match status" value="1"/>
</dbReference>
<dbReference type="PANTHER" id="PTHR43661:SF3">
    <property type="entry name" value="D-XYLONATE DEHYDRATASE YAGF-RELATED"/>
    <property type="match status" value="1"/>
</dbReference>
<dbReference type="RefSeq" id="WP_151885965.1">
    <property type="nucleotide sequence ID" value="NZ_CP032228.1"/>
</dbReference>
<feature type="domain" description="Dihydroxy-acid/6-phosphogluconate dehydratase N-terminal" evidence="16">
    <location>
        <begin position="34"/>
        <end position="359"/>
    </location>
</feature>
<dbReference type="SUPFAM" id="SSF52016">
    <property type="entry name" value="LeuD/IlvD-like"/>
    <property type="match status" value="1"/>
</dbReference>
<name>A0A5P6ND30_9SPHN</name>
<organism evidence="18 19">
    <name type="scientific">Qipengyuania flava</name>
    <dbReference type="NCBI Taxonomy" id="192812"/>
    <lineage>
        <taxon>Bacteria</taxon>
        <taxon>Pseudomonadati</taxon>
        <taxon>Pseudomonadota</taxon>
        <taxon>Alphaproteobacteria</taxon>
        <taxon>Sphingomonadales</taxon>
        <taxon>Erythrobacteraceae</taxon>
        <taxon>Qipengyuania</taxon>
    </lineage>
</organism>
<comment type="similarity">
    <text evidence="2 15">Belongs to the IlvD/Edd family.</text>
</comment>
<dbReference type="EMBL" id="CP032228">
    <property type="protein sequence ID" value="QFI63855.1"/>
    <property type="molecule type" value="Genomic_DNA"/>
</dbReference>
<comment type="cofactor">
    <cofactor evidence="15">
        <name>[2Fe-2S] cluster</name>
        <dbReference type="ChEBI" id="CHEBI:190135"/>
    </cofactor>
    <text evidence="15">Binds 1 [2Fe-2S] cluster per subunit. This cluster acts as a Lewis acid cofactor.</text>
</comment>
<dbReference type="GO" id="GO:0004160">
    <property type="term" value="F:dihydroxy-acid dehydratase activity"/>
    <property type="evidence" value="ECO:0007669"/>
    <property type="project" value="UniProtKB-UniRule"/>
</dbReference>
<evidence type="ECO:0000256" key="10">
    <source>
        <dbReference type="ARBA" id="ARBA00023304"/>
    </source>
</evidence>
<comment type="function">
    <text evidence="15">Functions in the biosynthesis of branched-chain amino acids. Catalyzes the dehydration of (2R,3R)-2,3-dihydroxy-3-methylpentanoate (2,3-dihydroxy-3-methylvalerate) into 2-oxo-3-methylpentanoate (2-oxo-3-methylvalerate) and of (2R)-2,3-dihydroxy-3-methylbutanoate (2,3-dihydroxyisovalerate) into 2-oxo-3-methylbutanoate (2-oxoisovalerate), the penultimate precursor to L-isoleucine and L-valine, respectively.</text>
</comment>
<comment type="catalytic activity">
    <reaction evidence="11">
        <text>(2R)-2,3-dihydroxy-3-methylbutanoate = 3-methyl-2-oxobutanoate + H2O</text>
        <dbReference type="Rhea" id="RHEA:24809"/>
        <dbReference type="ChEBI" id="CHEBI:11851"/>
        <dbReference type="ChEBI" id="CHEBI:15377"/>
        <dbReference type="ChEBI" id="CHEBI:49072"/>
        <dbReference type="EC" id="4.2.1.9"/>
    </reaction>
    <physiologicalReaction direction="left-to-right" evidence="11">
        <dbReference type="Rhea" id="RHEA:24810"/>
    </physiologicalReaction>
</comment>
<dbReference type="PANTHER" id="PTHR43661">
    <property type="entry name" value="D-XYLONATE DEHYDRATASE"/>
    <property type="match status" value="1"/>
</dbReference>
<dbReference type="NCBIfam" id="TIGR00110">
    <property type="entry name" value="ilvD"/>
    <property type="match status" value="1"/>
</dbReference>
<dbReference type="PROSITE" id="PS00887">
    <property type="entry name" value="ILVD_EDD_2"/>
    <property type="match status" value="1"/>
</dbReference>
<keyword evidence="7 15" id="KW-0408">Iron</keyword>
<dbReference type="NCBIfam" id="NF009103">
    <property type="entry name" value="PRK12448.1"/>
    <property type="match status" value="1"/>
</dbReference>
<feature type="active site" description="Proton acceptor" evidence="15">
    <location>
        <position position="517"/>
    </location>
</feature>
<comment type="cofactor">
    <cofactor evidence="1 15">
        <name>Mg(2+)</name>
        <dbReference type="ChEBI" id="CHEBI:18420"/>
    </cofactor>
</comment>
<keyword evidence="3 15" id="KW-0028">Amino-acid biosynthesis</keyword>
<evidence type="ECO:0000256" key="9">
    <source>
        <dbReference type="ARBA" id="ARBA00023239"/>
    </source>
</evidence>
<dbReference type="Proteomes" id="UP000325385">
    <property type="component" value="Chromosome"/>
</dbReference>
<keyword evidence="8 15" id="KW-0411">Iron-sulfur</keyword>
<dbReference type="GO" id="GO:0051537">
    <property type="term" value="F:2 iron, 2 sulfur cluster binding"/>
    <property type="evidence" value="ECO:0007669"/>
    <property type="project" value="UniProtKB-UniRule"/>
</dbReference>
<dbReference type="InterPro" id="IPR004404">
    <property type="entry name" value="DihydroxyA_deHydtase"/>
</dbReference>
<comment type="pathway">
    <text evidence="13 15">Amino-acid biosynthesis; L-isoleucine biosynthesis; L-isoleucine from 2-oxobutanoate: step 3/4.</text>
</comment>
<dbReference type="Pfam" id="PF24877">
    <property type="entry name" value="ILV_EDD_C"/>
    <property type="match status" value="1"/>
</dbReference>
<dbReference type="GO" id="GO:0009097">
    <property type="term" value="P:isoleucine biosynthetic process"/>
    <property type="evidence" value="ECO:0007669"/>
    <property type="project" value="UniProtKB-UniRule"/>
</dbReference>